<proteinExistence type="predicted"/>
<evidence type="ECO:0000313" key="8">
    <source>
        <dbReference type="EMBL" id="MBP1918758.1"/>
    </source>
</evidence>
<evidence type="ECO:0000259" key="7">
    <source>
        <dbReference type="PROSITE" id="PS51093"/>
    </source>
</evidence>
<evidence type="ECO:0000256" key="2">
    <source>
        <dbReference type="ARBA" id="ARBA00022448"/>
    </source>
</evidence>
<organism evidence="8 9">
    <name type="scientific">Youngiibacter multivorans</name>
    <dbReference type="NCBI Taxonomy" id="937251"/>
    <lineage>
        <taxon>Bacteria</taxon>
        <taxon>Bacillati</taxon>
        <taxon>Bacillota</taxon>
        <taxon>Clostridia</taxon>
        <taxon>Eubacteriales</taxon>
        <taxon>Clostridiaceae</taxon>
        <taxon>Youngiibacter</taxon>
    </lineage>
</organism>
<evidence type="ECO:0000313" key="9">
    <source>
        <dbReference type="Proteomes" id="UP001519271"/>
    </source>
</evidence>
<dbReference type="SUPFAM" id="SSF51261">
    <property type="entry name" value="Duplicated hybrid motif"/>
    <property type="match status" value="1"/>
</dbReference>
<sequence length="154" mass="16611">MKPDLELYMPVAGKVIPLEDVNDLLAEDMVGGIGAGIIPSGDIFYSPVSGKVVMVAENLNSVAIATKSGITILIHAGIDTAKLGGRGFCIYVREGDSVTAGDKLLYMDRDYVESRAKITTPLIITTPDMVGNIETDYYVNDAFVKFMEIFLAKD</sequence>
<keyword evidence="2" id="KW-0813">Transport</keyword>
<dbReference type="Proteomes" id="UP001519271">
    <property type="component" value="Unassembled WGS sequence"/>
</dbReference>
<keyword evidence="6" id="KW-0418">Kinase</keyword>
<dbReference type="InterPro" id="IPR050890">
    <property type="entry name" value="PTS_EIIA_component"/>
</dbReference>
<dbReference type="EMBL" id="JAGGKC010000008">
    <property type="protein sequence ID" value="MBP1918758.1"/>
    <property type="molecule type" value="Genomic_DNA"/>
</dbReference>
<dbReference type="PROSITE" id="PS51093">
    <property type="entry name" value="PTS_EIIA_TYPE_1"/>
    <property type="match status" value="1"/>
</dbReference>
<dbReference type="Gene3D" id="2.70.70.10">
    <property type="entry name" value="Glucose Permease (Domain IIA)"/>
    <property type="match status" value="1"/>
</dbReference>
<keyword evidence="9" id="KW-1185">Reference proteome</keyword>
<dbReference type="InterPro" id="IPR001127">
    <property type="entry name" value="PTS_EIIA_1_perm"/>
</dbReference>
<dbReference type="PANTHER" id="PTHR45008">
    <property type="entry name" value="PTS SYSTEM GLUCOSE-SPECIFIC EIIA COMPONENT"/>
    <property type="match status" value="1"/>
</dbReference>
<dbReference type="PANTHER" id="PTHR45008:SF1">
    <property type="entry name" value="PTS SYSTEM GLUCOSE-SPECIFIC EIIA COMPONENT"/>
    <property type="match status" value="1"/>
</dbReference>
<evidence type="ECO:0000256" key="1">
    <source>
        <dbReference type="ARBA" id="ARBA00004496"/>
    </source>
</evidence>
<feature type="domain" description="PTS EIIA type-1" evidence="7">
    <location>
        <begin position="22"/>
        <end position="126"/>
    </location>
</feature>
<evidence type="ECO:0000256" key="6">
    <source>
        <dbReference type="ARBA" id="ARBA00022777"/>
    </source>
</evidence>
<keyword evidence="3" id="KW-0762">Sugar transport</keyword>
<dbReference type="Pfam" id="PF00358">
    <property type="entry name" value="PTS_EIIA_1"/>
    <property type="match status" value="1"/>
</dbReference>
<dbReference type="InterPro" id="IPR011055">
    <property type="entry name" value="Dup_hybrid_motif"/>
</dbReference>
<keyword evidence="4" id="KW-0808">Transferase</keyword>
<evidence type="ECO:0000256" key="3">
    <source>
        <dbReference type="ARBA" id="ARBA00022597"/>
    </source>
</evidence>
<name>A0ABS4G2I5_9CLOT</name>
<evidence type="ECO:0000256" key="4">
    <source>
        <dbReference type="ARBA" id="ARBA00022679"/>
    </source>
</evidence>
<evidence type="ECO:0000256" key="5">
    <source>
        <dbReference type="ARBA" id="ARBA00022683"/>
    </source>
</evidence>
<dbReference type="RefSeq" id="WP_209458983.1">
    <property type="nucleotide sequence ID" value="NZ_JAGGKC010000008.1"/>
</dbReference>
<comment type="subcellular location">
    <subcellularLocation>
        <location evidence="1">Cytoplasm</location>
    </subcellularLocation>
</comment>
<reference evidence="8 9" key="1">
    <citation type="submission" date="2021-03" db="EMBL/GenBank/DDBJ databases">
        <title>Genomic Encyclopedia of Type Strains, Phase IV (KMG-IV): sequencing the most valuable type-strain genomes for metagenomic binning, comparative biology and taxonomic classification.</title>
        <authorList>
            <person name="Goeker M."/>
        </authorList>
    </citation>
    <scope>NUCLEOTIDE SEQUENCE [LARGE SCALE GENOMIC DNA]</scope>
    <source>
        <strain evidence="8 9">DSM 6139</strain>
    </source>
</reference>
<comment type="caution">
    <text evidence="8">The sequence shown here is derived from an EMBL/GenBank/DDBJ whole genome shotgun (WGS) entry which is preliminary data.</text>
</comment>
<keyword evidence="5" id="KW-0598">Phosphotransferase system</keyword>
<accession>A0ABS4G2I5</accession>
<gene>
    <name evidence="8" type="ORF">J2Z34_001238</name>
</gene>
<protein>
    <submittedName>
        <fullName evidence="8">Glucose-specific phosphotransferase system IIA component</fullName>
    </submittedName>
</protein>